<evidence type="ECO:0000313" key="3">
    <source>
        <dbReference type="EMBL" id="CRZ05056.1"/>
    </source>
</evidence>
<sequence>MESTIKLWDPTTASPSPNDDSESPASQEEVEQIVAFRLDSAFIDLIKEYNNTLLLRYALVDDRFILRYLRARCGDISKAINMLQATLKWRMDFGTDHAICWKFPWMEQYVDRVLVPGVFNSIYLSISIFPKLTLNSLTILRNVCYNRFLN</sequence>
<reference evidence="3" key="1">
    <citation type="submission" date="2015-04" db="EMBL/GenBank/DDBJ databases">
        <title>The genome sequence of the plant pathogenic Rhizarian Plasmodiophora brassicae reveals insights in its biotrophic life cycle and the origin of chitin synthesis.</title>
        <authorList>
            <person name="Schwelm A."/>
            <person name="Fogelqvist J."/>
            <person name="Knaust A."/>
            <person name="Julke S."/>
            <person name="Lilja T."/>
            <person name="Dhandapani V."/>
            <person name="Bonilla-Rosso G."/>
            <person name="Karlsson M."/>
            <person name="Shevchenko A."/>
            <person name="Choi S.R."/>
            <person name="Kim H.G."/>
            <person name="Park J.Y."/>
            <person name="Lim Y.P."/>
            <person name="Ludwig-Muller J."/>
            <person name="Dixelius C."/>
        </authorList>
    </citation>
    <scope>NUCLEOTIDE SEQUENCE</scope>
    <source>
        <tissue evidence="3">Potato root galls</tissue>
    </source>
</reference>
<dbReference type="InterPro" id="IPR036273">
    <property type="entry name" value="CRAL/TRIO_N_dom_sf"/>
</dbReference>
<dbReference type="SUPFAM" id="SSF46938">
    <property type="entry name" value="CRAL/TRIO N-terminal domain"/>
    <property type="match status" value="1"/>
</dbReference>
<dbReference type="EMBL" id="HACM01004614">
    <property type="protein sequence ID" value="CRZ05056.1"/>
    <property type="molecule type" value="Transcribed_RNA"/>
</dbReference>
<feature type="region of interest" description="Disordered" evidence="1">
    <location>
        <begin position="1"/>
        <end position="25"/>
    </location>
</feature>
<name>A0A0H5QU13_9EUKA</name>
<proteinExistence type="predicted"/>
<dbReference type="InterPro" id="IPR011074">
    <property type="entry name" value="CRAL/TRIO_N_dom"/>
</dbReference>
<organism evidence="3">
    <name type="scientific">Spongospora subterranea</name>
    <dbReference type="NCBI Taxonomy" id="70186"/>
    <lineage>
        <taxon>Eukaryota</taxon>
        <taxon>Sar</taxon>
        <taxon>Rhizaria</taxon>
        <taxon>Endomyxa</taxon>
        <taxon>Phytomyxea</taxon>
        <taxon>Plasmodiophorida</taxon>
        <taxon>Plasmodiophoridae</taxon>
        <taxon>Spongospora</taxon>
    </lineage>
</organism>
<dbReference type="SMART" id="SM01100">
    <property type="entry name" value="CRAL_TRIO_N"/>
    <property type="match status" value="1"/>
</dbReference>
<evidence type="ECO:0000256" key="1">
    <source>
        <dbReference type="SAM" id="MobiDB-lite"/>
    </source>
</evidence>
<accession>A0A0H5QU13</accession>
<feature type="compositionally biased region" description="Polar residues" evidence="1">
    <location>
        <begin position="11"/>
        <end position="25"/>
    </location>
</feature>
<dbReference type="AlphaFoldDB" id="A0A0H5QU13"/>
<feature type="domain" description="CRAL/TRIO N-terminal" evidence="2">
    <location>
        <begin position="61"/>
        <end position="86"/>
    </location>
</feature>
<dbReference type="Gene3D" id="1.10.8.20">
    <property type="entry name" value="N-terminal domain of phosphatidylinositol transfer protein sec14p"/>
    <property type="match status" value="1"/>
</dbReference>
<dbReference type="Pfam" id="PF03765">
    <property type="entry name" value="CRAL_TRIO_N"/>
    <property type="match status" value="1"/>
</dbReference>
<evidence type="ECO:0000259" key="2">
    <source>
        <dbReference type="SMART" id="SM01100"/>
    </source>
</evidence>
<protein>
    <recommendedName>
        <fullName evidence="2">CRAL/TRIO N-terminal domain-containing protein</fullName>
    </recommendedName>
</protein>